<reference evidence="2 3" key="1">
    <citation type="submission" date="2013-09" db="EMBL/GenBank/DDBJ databases">
        <title>Corchorus capsularis genome sequencing.</title>
        <authorList>
            <person name="Alam M."/>
            <person name="Haque M.S."/>
            <person name="Islam M.S."/>
            <person name="Emdad E.M."/>
            <person name="Islam M.M."/>
            <person name="Ahmed B."/>
            <person name="Halim A."/>
            <person name="Hossen Q.M.M."/>
            <person name="Hossain M.Z."/>
            <person name="Ahmed R."/>
            <person name="Khan M.M."/>
            <person name="Islam R."/>
            <person name="Rashid M.M."/>
            <person name="Khan S.A."/>
            <person name="Rahman M.S."/>
            <person name="Alam M."/>
        </authorList>
    </citation>
    <scope>NUCLEOTIDE SEQUENCE [LARGE SCALE GENOMIC DNA]</scope>
    <source>
        <strain evidence="3">cv. CVL-1</strain>
        <tissue evidence="2">Whole seedling</tissue>
    </source>
</reference>
<protein>
    <submittedName>
        <fullName evidence="2">Uncharacterized protein</fullName>
    </submittedName>
</protein>
<keyword evidence="3" id="KW-1185">Reference proteome</keyword>
<organism evidence="2 3">
    <name type="scientific">Corchorus capsularis</name>
    <name type="common">Jute</name>
    <dbReference type="NCBI Taxonomy" id="210143"/>
    <lineage>
        <taxon>Eukaryota</taxon>
        <taxon>Viridiplantae</taxon>
        <taxon>Streptophyta</taxon>
        <taxon>Embryophyta</taxon>
        <taxon>Tracheophyta</taxon>
        <taxon>Spermatophyta</taxon>
        <taxon>Magnoliopsida</taxon>
        <taxon>eudicotyledons</taxon>
        <taxon>Gunneridae</taxon>
        <taxon>Pentapetalae</taxon>
        <taxon>rosids</taxon>
        <taxon>malvids</taxon>
        <taxon>Malvales</taxon>
        <taxon>Malvaceae</taxon>
        <taxon>Grewioideae</taxon>
        <taxon>Apeibeae</taxon>
        <taxon>Corchorus</taxon>
    </lineage>
</organism>
<sequence>MVVANSSINGGFGKVFGSANPKKIIFYSLAHVLVVSCLVSPPYRQASQVPMHSSCFKIVNLFINPSLSVLASKSKSLYGKAIKDYGIAIARSFDRVLAFPYTQLLMRWIESGQALEPTVLLLFMFSTLWARLANRVTPIQKTFQSYGQRVRDGSNFVRPCRSSQKHSVLQPILGSQNPVKEKTVQEAPLIPIGIDKAKPSSEDPSQPNEVEDGHDDDAMSEDFFEQMVLDLESSKELEIEIDDSTRLRKSLKTARMQILSSNLSDTSKVAVEYPSGGISNGDSRAANGNLILGGSKEFNVEIFKGNISSGDVMVEGNFGAKSLEADVVMDILNSNMSVLANGDLVIYDGIDSSEEEFVV</sequence>
<evidence type="ECO:0000313" key="2">
    <source>
        <dbReference type="EMBL" id="OMO96767.1"/>
    </source>
</evidence>
<evidence type="ECO:0000313" key="3">
    <source>
        <dbReference type="Proteomes" id="UP000188268"/>
    </source>
</evidence>
<dbReference type="EMBL" id="AWWV01007361">
    <property type="protein sequence ID" value="OMO96767.1"/>
    <property type="molecule type" value="Genomic_DNA"/>
</dbReference>
<dbReference type="Gramene" id="OMO96767">
    <property type="protein sequence ID" value="OMO96767"/>
    <property type="gene ID" value="CCACVL1_04782"/>
</dbReference>
<dbReference type="AlphaFoldDB" id="A0A1R3JPY9"/>
<comment type="caution">
    <text evidence="2">The sequence shown here is derived from an EMBL/GenBank/DDBJ whole genome shotgun (WGS) entry which is preliminary data.</text>
</comment>
<gene>
    <name evidence="2" type="ORF">CCACVL1_04782</name>
</gene>
<name>A0A1R3JPY9_COCAP</name>
<dbReference type="Proteomes" id="UP000188268">
    <property type="component" value="Unassembled WGS sequence"/>
</dbReference>
<feature type="region of interest" description="Disordered" evidence="1">
    <location>
        <begin position="191"/>
        <end position="216"/>
    </location>
</feature>
<evidence type="ECO:0000256" key="1">
    <source>
        <dbReference type="SAM" id="MobiDB-lite"/>
    </source>
</evidence>
<proteinExistence type="predicted"/>
<accession>A0A1R3JPY9</accession>